<dbReference type="OrthoDB" id="9996331at2759"/>
<protein>
    <submittedName>
        <fullName evidence="5">Transposable element Tc1 transposase</fullName>
    </submittedName>
</protein>
<gene>
    <name evidence="5" type="primary">tc1a_203</name>
    <name evidence="4" type="synonym">tc1a_176</name>
    <name evidence="5" type="ORF">AVEN_113351_1</name>
    <name evidence="4" type="ORF">AVEN_66378_1</name>
</gene>
<comment type="subcellular location">
    <subcellularLocation>
        <location evidence="1">Nucleus</location>
    </subcellularLocation>
</comment>
<evidence type="ECO:0000256" key="1">
    <source>
        <dbReference type="ARBA" id="ARBA00004123"/>
    </source>
</evidence>
<dbReference type="PANTHER" id="PTHR23022:SF135">
    <property type="entry name" value="SI:DKEY-77F5.3"/>
    <property type="match status" value="1"/>
</dbReference>
<dbReference type="SUPFAM" id="SSF46689">
    <property type="entry name" value="Homeodomain-like"/>
    <property type="match status" value="1"/>
</dbReference>
<feature type="non-terminal residue" evidence="5">
    <location>
        <position position="1"/>
    </location>
</feature>
<dbReference type="Gene3D" id="3.30.420.10">
    <property type="entry name" value="Ribonuclease H-like superfamily/Ribonuclease H"/>
    <property type="match status" value="1"/>
</dbReference>
<accession>A0A4Y2VWY4</accession>
<dbReference type="Proteomes" id="UP000499080">
    <property type="component" value="Unassembled WGS sequence"/>
</dbReference>
<evidence type="ECO:0000313" key="4">
    <source>
        <dbReference type="EMBL" id="GBO29912.1"/>
    </source>
</evidence>
<keyword evidence="6" id="KW-1185">Reference proteome</keyword>
<dbReference type="PANTHER" id="PTHR23022">
    <property type="entry name" value="TRANSPOSABLE ELEMENT-RELATED"/>
    <property type="match status" value="1"/>
</dbReference>
<dbReference type="AlphaFoldDB" id="A0A4Y2VWY4"/>
<dbReference type="InterPro" id="IPR052338">
    <property type="entry name" value="Transposase_5"/>
</dbReference>
<dbReference type="InterPro" id="IPR009057">
    <property type="entry name" value="Homeodomain-like_sf"/>
</dbReference>
<organism evidence="5 6">
    <name type="scientific">Araneus ventricosus</name>
    <name type="common">Orbweaver spider</name>
    <name type="synonym">Epeira ventricosa</name>
    <dbReference type="NCBI Taxonomy" id="182803"/>
    <lineage>
        <taxon>Eukaryota</taxon>
        <taxon>Metazoa</taxon>
        <taxon>Ecdysozoa</taxon>
        <taxon>Arthropoda</taxon>
        <taxon>Chelicerata</taxon>
        <taxon>Arachnida</taxon>
        <taxon>Araneae</taxon>
        <taxon>Araneomorphae</taxon>
        <taxon>Entelegynae</taxon>
        <taxon>Araneoidea</taxon>
        <taxon>Araneidae</taxon>
        <taxon>Araneus</taxon>
    </lineage>
</organism>
<sequence>LTEFERGRVVGLREGGFSFRDIAERLCRNVSTVHGCLQQWSREGTASRRPASGRPRGTTERENRRVRRMGVVHRTASAAKIRAAVGTTEAQRTATNQLLQGQLRARRPVACIPLTPNHCRLRRKWCQARDHWRTKWRSVAFSDESRFCLGASDGRVLVRRRPGERLQPTCLWPRHTGSTPGAMVWGAISYDTRSTLVVIPRTMTANLYVSLVIQPVVLPFMNSIQGGVFQQDNARPHTAVATQYALQSVHMLPWPARSPDLSSIEHVWDIIGR</sequence>
<evidence type="ECO:0000313" key="6">
    <source>
        <dbReference type="Proteomes" id="UP000499080"/>
    </source>
</evidence>
<dbReference type="Pfam" id="PF13358">
    <property type="entry name" value="DDE_3"/>
    <property type="match status" value="1"/>
</dbReference>
<dbReference type="InterPro" id="IPR038717">
    <property type="entry name" value="Tc1-like_DDE_dom"/>
</dbReference>
<dbReference type="InterPro" id="IPR036388">
    <property type="entry name" value="WH-like_DNA-bd_sf"/>
</dbReference>
<feature type="region of interest" description="Disordered" evidence="2">
    <location>
        <begin position="41"/>
        <end position="64"/>
    </location>
</feature>
<feature type="domain" description="Tc1-like transposase DDE" evidence="3">
    <location>
        <begin position="139"/>
        <end position="271"/>
    </location>
</feature>
<dbReference type="EMBL" id="BGPR01053119">
    <property type="protein sequence ID" value="GBO29912.1"/>
    <property type="molecule type" value="Genomic_DNA"/>
</dbReference>
<dbReference type="InterPro" id="IPR036397">
    <property type="entry name" value="RNaseH_sf"/>
</dbReference>
<evidence type="ECO:0000259" key="3">
    <source>
        <dbReference type="Pfam" id="PF13358"/>
    </source>
</evidence>
<dbReference type="EMBL" id="BGPR01053120">
    <property type="protein sequence ID" value="GBO29913.1"/>
    <property type="molecule type" value="Genomic_DNA"/>
</dbReference>
<dbReference type="GO" id="GO:0003676">
    <property type="term" value="F:nucleic acid binding"/>
    <property type="evidence" value="ECO:0007669"/>
    <property type="project" value="InterPro"/>
</dbReference>
<name>A0A4Y2VWY4_ARAVE</name>
<reference evidence="5 6" key="1">
    <citation type="journal article" date="2019" name="Sci. Rep.">
        <title>Orb-weaving spider Araneus ventricosus genome elucidates the spidroin gene catalogue.</title>
        <authorList>
            <person name="Kono N."/>
            <person name="Nakamura H."/>
            <person name="Ohtoshi R."/>
            <person name="Moran D.A.P."/>
            <person name="Shinohara A."/>
            <person name="Yoshida Y."/>
            <person name="Fujiwara M."/>
            <person name="Mori M."/>
            <person name="Tomita M."/>
            <person name="Arakawa K."/>
        </authorList>
    </citation>
    <scope>NUCLEOTIDE SEQUENCE [LARGE SCALE GENOMIC DNA]</scope>
</reference>
<dbReference type="Gene3D" id="1.10.10.10">
    <property type="entry name" value="Winged helix-like DNA-binding domain superfamily/Winged helix DNA-binding domain"/>
    <property type="match status" value="1"/>
</dbReference>
<dbReference type="GO" id="GO:0005634">
    <property type="term" value="C:nucleus"/>
    <property type="evidence" value="ECO:0007669"/>
    <property type="project" value="UniProtKB-SubCell"/>
</dbReference>
<proteinExistence type="predicted"/>
<comment type="caution">
    <text evidence="5">The sequence shown here is derived from an EMBL/GenBank/DDBJ whole genome shotgun (WGS) entry which is preliminary data.</text>
</comment>
<evidence type="ECO:0000313" key="5">
    <source>
        <dbReference type="EMBL" id="GBO29913.1"/>
    </source>
</evidence>
<evidence type="ECO:0000256" key="2">
    <source>
        <dbReference type="SAM" id="MobiDB-lite"/>
    </source>
</evidence>